<dbReference type="RefSeq" id="WP_015522285.1">
    <property type="nucleotide sequence ID" value="NZ_CABIYH010000006.1"/>
</dbReference>
<proteinExistence type="inferred from homology"/>
<evidence type="ECO:0000313" key="17">
    <source>
        <dbReference type="EMBL" id="CUM89050.1"/>
    </source>
</evidence>
<dbReference type="EMBL" id="QRQN01000008">
    <property type="protein sequence ID" value="RHN08879.1"/>
    <property type="molecule type" value="Genomic_DNA"/>
</dbReference>
<keyword evidence="3 12" id="KW-0808">Transferase</keyword>
<evidence type="ECO:0000313" key="21">
    <source>
        <dbReference type="EMBL" id="RHN08879.1"/>
    </source>
</evidence>
<comment type="catalytic activity">
    <reaction evidence="12">
        <text>ssDNA + n NTP = ssDNA/pppN(pN)n-1 hybrid + (n-1) diphosphate.</text>
        <dbReference type="EC" id="2.7.7.101"/>
    </reaction>
</comment>
<evidence type="ECO:0000313" key="24">
    <source>
        <dbReference type="Proteomes" id="UP000284051"/>
    </source>
</evidence>
<dbReference type="HAMAP" id="MF_00974">
    <property type="entry name" value="DNA_primase_DnaG"/>
    <property type="match status" value="1"/>
</dbReference>
<evidence type="ECO:0000256" key="9">
    <source>
        <dbReference type="ARBA" id="ARBA00022842"/>
    </source>
</evidence>
<evidence type="ECO:0000256" key="6">
    <source>
        <dbReference type="ARBA" id="ARBA00022723"/>
    </source>
</evidence>
<dbReference type="Proteomes" id="UP000095350">
    <property type="component" value="Unassembled WGS sequence"/>
</dbReference>
<feature type="domain" description="Toprim" evidence="16">
    <location>
        <begin position="256"/>
        <end position="337"/>
    </location>
</feature>
<evidence type="ECO:0000313" key="22">
    <source>
        <dbReference type="Proteomes" id="UP000095350"/>
    </source>
</evidence>
<keyword evidence="8 12" id="KW-0862">Zinc</keyword>
<evidence type="ECO:0000256" key="12">
    <source>
        <dbReference type="HAMAP-Rule" id="MF_00974"/>
    </source>
</evidence>
<dbReference type="GO" id="GO:0005737">
    <property type="term" value="C:cytoplasm"/>
    <property type="evidence" value="ECO:0007669"/>
    <property type="project" value="TreeGrafter"/>
</dbReference>
<evidence type="ECO:0000256" key="10">
    <source>
        <dbReference type="ARBA" id="ARBA00023125"/>
    </source>
</evidence>
<dbReference type="Proteomes" id="UP000284051">
    <property type="component" value="Unassembled WGS sequence"/>
</dbReference>
<evidence type="ECO:0000313" key="23">
    <source>
        <dbReference type="Proteomes" id="UP000283586"/>
    </source>
</evidence>
<dbReference type="EC" id="2.7.7.101" evidence="12"/>
<dbReference type="InterPro" id="IPR037068">
    <property type="entry name" value="DNA_primase_core_N_sf"/>
</dbReference>
<dbReference type="InterPro" id="IPR050219">
    <property type="entry name" value="DnaG_primase"/>
</dbReference>
<comment type="similarity">
    <text evidence="12 13">Belongs to the DnaG primase family.</text>
</comment>
<comment type="function">
    <text evidence="12 13">RNA polymerase that catalyzes the synthesis of short RNA molecules used as primers for DNA polymerase during DNA replication.</text>
</comment>
<dbReference type="GO" id="GO:0008270">
    <property type="term" value="F:zinc ion binding"/>
    <property type="evidence" value="ECO:0007669"/>
    <property type="project" value="UniProtKB-UniRule"/>
</dbReference>
<keyword evidence="2 12" id="KW-0639">Primosome</keyword>
<dbReference type="InterPro" id="IPR006295">
    <property type="entry name" value="DNA_primase_DnaG"/>
</dbReference>
<dbReference type="SUPFAM" id="SSF57783">
    <property type="entry name" value="Zinc beta-ribbon"/>
    <property type="match status" value="1"/>
</dbReference>
<dbReference type="InterPro" id="IPR006171">
    <property type="entry name" value="TOPRIM_dom"/>
</dbReference>
<evidence type="ECO:0000256" key="15">
    <source>
        <dbReference type="SAM" id="MobiDB-lite"/>
    </source>
</evidence>
<reference evidence="23 24" key="2">
    <citation type="submission" date="2018-08" db="EMBL/GenBank/DDBJ databases">
        <title>A genome reference for cultivated species of the human gut microbiota.</title>
        <authorList>
            <person name="Zou Y."/>
            <person name="Xue W."/>
            <person name="Luo G."/>
        </authorList>
    </citation>
    <scope>NUCLEOTIDE SEQUENCE [LARGE SCALE GENOMIC DNA]</scope>
    <source>
        <strain evidence="21 23">AF31-21AC</strain>
        <strain evidence="20 24">AM22-21LB</strain>
        <strain evidence="19 25">AM43-11</strain>
    </source>
</reference>
<dbReference type="GO" id="GO:1990077">
    <property type="term" value="C:primosome complex"/>
    <property type="evidence" value="ECO:0007669"/>
    <property type="project" value="UniProtKB-KW"/>
</dbReference>
<dbReference type="NCBIfam" id="TIGR01391">
    <property type="entry name" value="dnaG"/>
    <property type="match status" value="1"/>
</dbReference>
<evidence type="ECO:0000256" key="14">
    <source>
        <dbReference type="PIRSR" id="PIRSR002811-1"/>
    </source>
</evidence>
<keyword evidence="11 12" id="KW-0804">Transcription</keyword>
<evidence type="ECO:0000256" key="7">
    <source>
        <dbReference type="ARBA" id="ARBA00022771"/>
    </source>
</evidence>
<dbReference type="InterPro" id="IPR036977">
    <property type="entry name" value="DNA_primase_Znf_CHC2"/>
</dbReference>
<keyword evidence="5 12" id="KW-0235">DNA replication</keyword>
<dbReference type="GO" id="GO:0000428">
    <property type="term" value="C:DNA-directed RNA polymerase complex"/>
    <property type="evidence" value="ECO:0007669"/>
    <property type="project" value="UniProtKB-KW"/>
</dbReference>
<dbReference type="EMBL" id="WNAJ01000027">
    <property type="protein sequence ID" value="MTR86708.1"/>
    <property type="molecule type" value="Genomic_DNA"/>
</dbReference>
<name>A0A173SFP9_9FIRM</name>
<dbReference type="Pfam" id="PF08275">
    <property type="entry name" value="DNAG_N"/>
    <property type="match status" value="1"/>
</dbReference>
<dbReference type="PaxDb" id="166486-ERS852572_00953"/>
<dbReference type="FunFam" id="3.40.1360.10:FF:000002">
    <property type="entry name" value="DNA primase"/>
    <property type="match status" value="1"/>
</dbReference>
<evidence type="ECO:0000313" key="26">
    <source>
        <dbReference type="Proteomes" id="UP000478483"/>
    </source>
</evidence>
<comment type="subunit">
    <text evidence="12">Monomer. Interacts with DnaB.</text>
</comment>
<evidence type="ECO:0000313" key="19">
    <source>
        <dbReference type="EMBL" id="RHA65241.1"/>
    </source>
</evidence>
<dbReference type="Gene3D" id="1.10.860.10">
    <property type="entry name" value="DNAb Helicase, Chain A"/>
    <property type="match status" value="1"/>
</dbReference>
<evidence type="ECO:0000256" key="2">
    <source>
        <dbReference type="ARBA" id="ARBA00022515"/>
    </source>
</evidence>
<dbReference type="EMBL" id="CYXZ01000006">
    <property type="protein sequence ID" value="CUM89050.1"/>
    <property type="molecule type" value="Genomic_DNA"/>
</dbReference>
<dbReference type="GO" id="GO:0003677">
    <property type="term" value="F:DNA binding"/>
    <property type="evidence" value="ECO:0007669"/>
    <property type="project" value="UniProtKB-KW"/>
</dbReference>
<dbReference type="PROSITE" id="PS50880">
    <property type="entry name" value="TOPRIM"/>
    <property type="match status" value="1"/>
</dbReference>
<dbReference type="Pfam" id="PF13155">
    <property type="entry name" value="Toprim_2"/>
    <property type="match status" value="1"/>
</dbReference>
<reference evidence="18 26" key="3">
    <citation type="journal article" date="2019" name="Nat. Med.">
        <title>A library of human gut bacterial isolates paired with longitudinal multiomics data enables mechanistic microbiome research.</title>
        <authorList>
            <person name="Poyet M."/>
            <person name="Groussin M."/>
            <person name="Gibbons S.M."/>
            <person name="Avila-Pacheco J."/>
            <person name="Jiang X."/>
            <person name="Kearney S.M."/>
            <person name="Perrotta A.R."/>
            <person name="Berdy B."/>
            <person name="Zhao S."/>
            <person name="Lieberman T.D."/>
            <person name="Swanson P.K."/>
            <person name="Smith M."/>
            <person name="Roesemann S."/>
            <person name="Alexander J.E."/>
            <person name="Rich S.A."/>
            <person name="Livny J."/>
            <person name="Vlamakis H."/>
            <person name="Clish C."/>
            <person name="Bullock K."/>
            <person name="Deik A."/>
            <person name="Scott J."/>
            <person name="Pierce K.A."/>
            <person name="Xavier R.J."/>
            <person name="Alm E.J."/>
        </authorList>
    </citation>
    <scope>NUCLEOTIDE SEQUENCE [LARGE SCALE GENOMIC DNA]</scope>
    <source>
        <strain evidence="18 26">BIOML-A1</strain>
    </source>
</reference>
<protein>
    <recommendedName>
        <fullName evidence="12 13">DNA primase</fullName>
        <ecNumber evidence="12">2.7.7.101</ecNumber>
    </recommendedName>
</protein>
<keyword evidence="9" id="KW-0460">Magnesium</keyword>
<keyword evidence="1 12" id="KW-0240">DNA-directed RNA polymerase</keyword>
<gene>
    <name evidence="17" type="primary">dnaG_1</name>
    <name evidence="12" type="synonym">dnaG</name>
    <name evidence="20" type="ORF">DW264_10610</name>
    <name evidence="19" type="ORF">DW927_15270</name>
    <name evidence="21" type="ORF">DWZ31_08240</name>
    <name evidence="17" type="ORF">ERS852572_00953</name>
    <name evidence="18" type="ORF">GMD50_17035</name>
</gene>
<dbReference type="EMBL" id="QSFP01000021">
    <property type="protein sequence ID" value="RHA65241.1"/>
    <property type="molecule type" value="Genomic_DNA"/>
</dbReference>
<dbReference type="FunFam" id="3.90.580.10:FF:000001">
    <property type="entry name" value="DNA primase"/>
    <property type="match status" value="1"/>
</dbReference>
<sequence>MPYYSDDIIEEVRSRNDIVDVISQYVRLSKKGSTYFGLCPFHNEKTGSFSVSPNKQMYYCFGCGAGGNVFTFLMEYENFTFGEAMEALADRAGVELPKQEYTSAQRQEADKRARLLEINKEAAKYFYMLLRGERGARALSYFRKRELSDETMQKFGLGYSDQYSDDLYRYLRKKGYEDDILKESGLVSIDERRGGYDKFWNRAMFPIMDVHNKVIGFGGRVMGDGEPKYLNSPETKIFDKSRNLYGLNFARSTKKPQLLLCEGYMDVIALHQAGFDNAVASLGTALTSGHANLLKRYTKNVYLTYDSDGAGVKAALRAIPILKEVGITTKVINMKPYKDPDEFIKALGAEEYQKRIDTAENSFMFEIRILEQQYDMHDPESKTKFYNAVAEKLCTFGEKLERDNYIAAVADKYMIGIEDLRRLVNQYGAKIGMAAGGAPPVRERSELRREQGSEKKKENGMIQSQKLLLTWLIEHTGLFPKIEKYISPEDFTEEIYHKAAEILYEQYRNTGTVNPAKIVSMFQNEEEQREIAGLFHATIRGVETEGDKENGGYSKETFEKALKETIVRVKQNSIEYHLKNMAPTDMAALQRSVADKKALEELEKVHISID</sequence>
<evidence type="ECO:0000256" key="4">
    <source>
        <dbReference type="ARBA" id="ARBA00022695"/>
    </source>
</evidence>
<evidence type="ECO:0000256" key="5">
    <source>
        <dbReference type="ARBA" id="ARBA00022705"/>
    </source>
</evidence>
<dbReference type="InterPro" id="IPR002694">
    <property type="entry name" value="Znf_CHC2"/>
</dbReference>
<keyword evidence="10 12" id="KW-0238">DNA-binding</keyword>
<dbReference type="PIRSF" id="PIRSF002811">
    <property type="entry name" value="DnaG"/>
    <property type="match status" value="1"/>
</dbReference>
<dbReference type="SMART" id="SM00493">
    <property type="entry name" value="TOPRIM"/>
    <property type="match status" value="1"/>
</dbReference>
<keyword evidence="6 12" id="KW-0479">Metal-binding</keyword>
<dbReference type="Proteomes" id="UP000478483">
    <property type="component" value="Unassembled WGS sequence"/>
</dbReference>
<evidence type="ECO:0000313" key="18">
    <source>
        <dbReference type="EMBL" id="MTR86708.1"/>
    </source>
</evidence>
<dbReference type="InterPro" id="IPR013264">
    <property type="entry name" value="DNAG_N"/>
</dbReference>
<dbReference type="GO" id="GO:0006269">
    <property type="term" value="P:DNA replication, synthesis of primer"/>
    <property type="evidence" value="ECO:0007669"/>
    <property type="project" value="UniProtKB-UniRule"/>
</dbReference>
<comment type="domain">
    <text evidence="12">Contains an N-terminal zinc-binding domain, a central core domain that contains the primase activity, and a C-terminal DnaB-binding domain.</text>
</comment>
<dbReference type="Proteomes" id="UP000284465">
    <property type="component" value="Unassembled WGS sequence"/>
</dbReference>
<dbReference type="PANTHER" id="PTHR30313:SF2">
    <property type="entry name" value="DNA PRIMASE"/>
    <property type="match status" value="1"/>
</dbReference>
<dbReference type="Proteomes" id="UP000283586">
    <property type="component" value="Unassembled WGS sequence"/>
</dbReference>
<keyword evidence="7 12" id="KW-0863">Zinc-finger</keyword>
<dbReference type="OrthoDB" id="9803773at2"/>
<dbReference type="InterPro" id="IPR034151">
    <property type="entry name" value="TOPRIM_DnaG_bac"/>
</dbReference>
<dbReference type="SMART" id="SM00400">
    <property type="entry name" value="ZnF_CHCC"/>
    <property type="match status" value="1"/>
</dbReference>
<dbReference type="PANTHER" id="PTHR30313">
    <property type="entry name" value="DNA PRIMASE"/>
    <property type="match status" value="1"/>
</dbReference>
<evidence type="ECO:0000313" key="20">
    <source>
        <dbReference type="EMBL" id="RHG27926.1"/>
    </source>
</evidence>
<dbReference type="Pfam" id="PF01807">
    <property type="entry name" value="Zn_ribbon_DnaG"/>
    <property type="match status" value="1"/>
</dbReference>
<dbReference type="Gene3D" id="3.40.1360.10">
    <property type="match status" value="1"/>
</dbReference>
<feature type="region of interest" description="Disordered" evidence="15">
    <location>
        <begin position="438"/>
        <end position="459"/>
    </location>
</feature>
<dbReference type="Gene3D" id="3.90.580.10">
    <property type="entry name" value="Zinc finger, CHC2-type domain"/>
    <property type="match status" value="1"/>
</dbReference>
<evidence type="ECO:0000256" key="1">
    <source>
        <dbReference type="ARBA" id="ARBA00022478"/>
    </source>
</evidence>
<evidence type="ECO:0000256" key="11">
    <source>
        <dbReference type="ARBA" id="ARBA00023163"/>
    </source>
</evidence>
<accession>A0A173SFP9</accession>
<evidence type="ECO:0000256" key="3">
    <source>
        <dbReference type="ARBA" id="ARBA00022679"/>
    </source>
</evidence>
<evidence type="ECO:0000256" key="8">
    <source>
        <dbReference type="ARBA" id="ARBA00022833"/>
    </source>
</evidence>
<comment type="cofactor">
    <cofactor evidence="12 13 14">
        <name>Zn(2+)</name>
        <dbReference type="ChEBI" id="CHEBI:29105"/>
    </cofactor>
    <text evidence="12 13 14">Binds 1 zinc ion per monomer.</text>
</comment>
<feature type="compositionally biased region" description="Basic and acidic residues" evidence="15">
    <location>
        <begin position="441"/>
        <end position="459"/>
    </location>
</feature>
<organism evidence="17 22">
    <name type="scientific">Roseburia intestinalis</name>
    <dbReference type="NCBI Taxonomy" id="166486"/>
    <lineage>
        <taxon>Bacteria</taxon>
        <taxon>Bacillati</taxon>
        <taxon>Bacillota</taxon>
        <taxon>Clostridia</taxon>
        <taxon>Lachnospirales</taxon>
        <taxon>Lachnospiraceae</taxon>
        <taxon>Roseburia</taxon>
    </lineage>
</organism>
<keyword evidence="4 12" id="KW-0548">Nucleotidyltransferase</keyword>
<dbReference type="SUPFAM" id="SSF56731">
    <property type="entry name" value="DNA primase core"/>
    <property type="match status" value="1"/>
</dbReference>
<dbReference type="EMBL" id="QRID01000009">
    <property type="protein sequence ID" value="RHG27926.1"/>
    <property type="molecule type" value="Genomic_DNA"/>
</dbReference>
<dbReference type="GO" id="GO:0003899">
    <property type="term" value="F:DNA-directed RNA polymerase activity"/>
    <property type="evidence" value="ECO:0007669"/>
    <property type="project" value="UniProtKB-UniRule"/>
</dbReference>
<feature type="zinc finger region" description="CHC2-type" evidence="12 14">
    <location>
        <begin position="39"/>
        <end position="63"/>
    </location>
</feature>
<evidence type="ECO:0000256" key="13">
    <source>
        <dbReference type="PIRNR" id="PIRNR002811"/>
    </source>
</evidence>
<reference evidence="17 22" key="1">
    <citation type="submission" date="2015-09" db="EMBL/GenBank/DDBJ databases">
        <authorList>
            <consortium name="Pathogen Informatics"/>
        </authorList>
    </citation>
    <scope>NUCLEOTIDE SEQUENCE [LARGE SCALE GENOMIC DNA]</scope>
    <source>
        <strain evidence="17 22">2789STDY5834960</strain>
    </source>
</reference>
<dbReference type="InterPro" id="IPR030846">
    <property type="entry name" value="DnaG_bac"/>
</dbReference>
<dbReference type="GeneID" id="61432664"/>
<dbReference type="CDD" id="cd03364">
    <property type="entry name" value="TOPRIM_DnaG_primases"/>
    <property type="match status" value="1"/>
</dbReference>
<dbReference type="InterPro" id="IPR016136">
    <property type="entry name" value="DNA_helicase_N/primase_C"/>
</dbReference>
<dbReference type="AlphaFoldDB" id="A0A173SFP9"/>
<dbReference type="STRING" id="166486.ERS852572_00953"/>
<dbReference type="Gene3D" id="3.90.980.10">
    <property type="entry name" value="DNA primase, catalytic core, N-terminal domain"/>
    <property type="match status" value="1"/>
</dbReference>
<evidence type="ECO:0000313" key="25">
    <source>
        <dbReference type="Proteomes" id="UP000284465"/>
    </source>
</evidence>
<evidence type="ECO:0000259" key="16">
    <source>
        <dbReference type="PROSITE" id="PS50880"/>
    </source>
</evidence>